<dbReference type="InterPro" id="IPR008634">
    <property type="entry name" value="Gas-vesicle_GvpO"/>
</dbReference>
<evidence type="ECO:0000313" key="3">
    <source>
        <dbReference type="Proteomes" id="UP001597478"/>
    </source>
</evidence>
<dbReference type="RefSeq" id="WP_377390458.1">
    <property type="nucleotide sequence ID" value="NZ_JBHSAN010000024.1"/>
</dbReference>
<evidence type="ECO:0000256" key="1">
    <source>
        <dbReference type="SAM" id="MobiDB-lite"/>
    </source>
</evidence>
<organism evidence="2 3">
    <name type="scientific">Prauserella oleivorans</name>
    <dbReference type="NCBI Taxonomy" id="1478153"/>
    <lineage>
        <taxon>Bacteria</taxon>
        <taxon>Bacillati</taxon>
        <taxon>Actinomycetota</taxon>
        <taxon>Actinomycetes</taxon>
        <taxon>Pseudonocardiales</taxon>
        <taxon>Pseudonocardiaceae</taxon>
        <taxon>Prauserella</taxon>
    </lineage>
</organism>
<dbReference type="Pfam" id="PF05800">
    <property type="entry name" value="GvpO"/>
    <property type="match status" value="1"/>
</dbReference>
<dbReference type="Proteomes" id="UP001597478">
    <property type="component" value="Unassembled WGS sequence"/>
</dbReference>
<name>A0ABW5WBW4_9PSEU</name>
<feature type="compositionally biased region" description="Basic and acidic residues" evidence="1">
    <location>
        <begin position="1"/>
        <end position="17"/>
    </location>
</feature>
<dbReference type="EMBL" id="JBHUOF010000021">
    <property type="protein sequence ID" value="MFD2800736.1"/>
    <property type="molecule type" value="Genomic_DNA"/>
</dbReference>
<keyword evidence="3" id="KW-1185">Reference proteome</keyword>
<feature type="region of interest" description="Disordered" evidence="1">
    <location>
        <begin position="1"/>
        <end position="31"/>
    </location>
</feature>
<gene>
    <name evidence="2" type="ORF">ACFS2C_15180</name>
</gene>
<protein>
    <submittedName>
        <fullName evidence="2">Gas vesicle protein</fullName>
    </submittedName>
</protein>
<proteinExistence type="predicted"/>
<sequence>MARQQETPHRKPEHDGDPPELSAPEAAETALDEIAKLTGRDTVGATSVEPTDDGWRVEIEVVEERRIPSTSDLMALYQVDLDLGGELLAYRRTQRYARGRSGLGNGAS</sequence>
<accession>A0ABW5WBW4</accession>
<comment type="caution">
    <text evidence="2">The sequence shown here is derived from an EMBL/GenBank/DDBJ whole genome shotgun (WGS) entry which is preliminary data.</text>
</comment>
<evidence type="ECO:0000313" key="2">
    <source>
        <dbReference type="EMBL" id="MFD2800736.1"/>
    </source>
</evidence>
<reference evidence="3" key="1">
    <citation type="journal article" date="2019" name="Int. J. Syst. Evol. Microbiol.">
        <title>The Global Catalogue of Microorganisms (GCM) 10K type strain sequencing project: providing services to taxonomists for standard genome sequencing and annotation.</title>
        <authorList>
            <consortium name="The Broad Institute Genomics Platform"/>
            <consortium name="The Broad Institute Genome Sequencing Center for Infectious Disease"/>
            <person name="Wu L."/>
            <person name="Ma J."/>
        </authorList>
    </citation>
    <scope>NUCLEOTIDE SEQUENCE [LARGE SCALE GENOMIC DNA]</scope>
    <source>
        <strain evidence="3">IBRC-M 10906</strain>
    </source>
</reference>